<accession>A0A5D2CLB3</accession>
<evidence type="ECO:0000313" key="3">
    <source>
        <dbReference type="Proteomes" id="UP000323506"/>
    </source>
</evidence>
<dbReference type="EMBL" id="CM017705">
    <property type="protein sequence ID" value="TYG69055.1"/>
    <property type="molecule type" value="Genomic_DNA"/>
</dbReference>
<keyword evidence="1" id="KW-1133">Transmembrane helix</keyword>
<keyword evidence="1" id="KW-0812">Transmembrane</keyword>
<evidence type="ECO:0000256" key="1">
    <source>
        <dbReference type="SAM" id="Phobius"/>
    </source>
</evidence>
<gene>
    <name evidence="2" type="ORF">ES288_D05G200500v1</name>
</gene>
<proteinExistence type="predicted"/>
<keyword evidence="3" id="KW-1185">Reference proteome</keyword>
<dbReference type="AlphaFoldDB" id="A0A5D2CLB3"/>
<name>A0A5D2CLB3_GOSDA</name>
<feature type="transmembrane region" description="Helical" evidence="1">
    <location>
        <begin position="12"/>
        <end position="31"/>
    </location>
</feature>
<protein>
    <submittedName>
        <fullName evidence="2">Uncharacterized protein</fullName>
    </submittedName>
</protein>
<sequence length="67" mass="7143">MVDPSPSAALSLIYNCLFNVICIGNICFFVGRDVAVYALGVGACGRNAIDTDELLNMFTVKIESSLP</sequence>
<dbReference type="Proteomes" id="UP000323506">
    <property type="component" value="Chromosome D05"/>
</dbReference>
<reference evidence="2 3" key="1">
    <citation type="submission" date="2019-06" db="EMBL/GenBank/DDBJ databases">
        <title>WGS assembly of Gossypium darwinii.</title>
        <authorList>
            <person name="Chen Z.J."/>
            <person name="Sreedasyam A."/>
            <person name="Ando A."/>
            <person name="Song Q."/>
            <person name="De L."/>
            <person name="Hulse-Kemp A."/>
            <person name="Ding M."/>
            <person name="Ye W."/>
            <person name="Kirkbride R."/>
            <person name="Jenkins J."/>
            <person name="Plott C."/>
            <person name="Lovell J."/>
            <person name="Lin Y.-M."/>
            <person name="Vaughn R."/>
            <person name="Liu B."/>
            <person name="Li W."/>
            <person name="Simpson S."/>
            <person name="Scheffler B."/>
            <person name="Saski C."/>
            <person name="Grover C."/>
            <person name="Hu G."/>
            <person name="Conover J."/>
            <person name="Carlson J."/>
            <person name="Shu S."/>
            <person name="Boston L."/>
            <person name="Williams M."/>
            <person name="Peterson D."/>
            <person name="Mcgee K."/>
            <person name="Jones D."/>
            <person name="Wendel J."/>
            <person name="Stelly D."/>
            <person name="Grimwood J."/>
            <person name="Schmutz J."/>
        </authorList>
    </citation>
    <scope>NUCLEOTIDE SEQUENCE [LARGE SCALE GENOMIC DNA]</scope>
    <source>
        <strain evidence="2">1808015.09</strain>
    </source>
</reference>
<organism evidence="2 3">
    <name type="scientific">Gossypium darwinii</name>
    <name type="common">Darwin's cotton</name>
    <name type="synonym">Gossypium barbadense var. darwinii</name>
    <dbReference type="NCBI Taxonomy" id="34276"/>
    <lineage>
        <taxon>Eukaryota</taxon>
        <taxon>Viridiplantae</taxon>
        <taxon>Streptophyta</taxon>
        <taxon>Embryophyta</taxon>
        <taxon>Tracheophyta</taxon>
        <taxon>Spermatophyta</taxon>
        <taxon>Magnoliopsida</taxon>
        <taxon>eudicotyledons</taxon>
        <taxon>Gunneridae</taxon>
        <taxon>Pentapetalae</taxon>
        <taxon>rosids</taxon>
        <taxon>malvids</taxon>
        <taxon>Malvales</taxon>
        <taxon>Malvaceae</taxon>
        <taxon>Malvoideae</taxon>
        <taxon>Gossypium</taxon>
    </lineage>
</organism>
<keyword evidence="1" id="KW-0472">Membrane</keyword>
<evidence type="ECO:0000313" key="2">
    <source>
        <dbReference type="EMBL" id="TYG69055.1"/>
    </source>
</evidence>